<dbReference type="Pfam" id="PF20415">
    <property type="entry name" value="DUF6699"/>
    <property type="match status" value="1"/>
</dbReference>
<evidence type="ECO:0000259" key="2">
    <source>
        <dbReference type="Pfam" id="PF20415"/>
    </source>
</evidence>
<accession>A0AAW0AAJ9</accession>
<name>A0AAW0AAJ9_9AGAR</name>
<feature type="region of interest" description="Disordered" evidence="1">
    <location>
        <begin position="1"/>
        <end position="122"/>
    </location>
</feature>
<organism evidence="3 4">
    <name type="scientific">Favolaschia claudopus</name>
    <dbReference type="NCBI Taxonomy" id="2862362"/>
    <lineage>
        <taxon>Eukaryota</taxon>
        <taxon>Fungi</taxon>
        <taxon>Dikarya</taxon>
        <taxon>Basidiomycota</taxon>
        <taxon>Agaricomycotina</taxon>
        <taxon>Agaricomycetes</taxon>
        <taxon>Agaricomycetidae</taxon>
        <taxon>Agaricales</taxon>
        <taxon>Marasmiineae</taxon>
        <taxon>Mycenaceae</taxon>
        <taxon>Favolaschia</taxon>
    </lineage>
</organism>
<keyword evidence="4" id="KW-1185">Reference proteome</keyword>
<dbReference type="Proteomes" id="UP001362999">
    <property type="component" value="Unassembled WGS sequence"/>
</dbReference>
<sequence>MSQSSKIPPTPKLASISLPDDNDNTKIFGGTRRRLSSLFGKTTAKNHSIAPAQRSMTPAPVPVSRYEHHAYSGRDPRPRASSLTNKPHVPDLVSQATSSRSYPQPTSRYPSPAPALMRGGSSKGRQYPAGYMPQSATWGSDGHPVVPRPFAASGKHEGPDTPKYMKAKVKEVALKDESIVLSWPLVPFSDRRHSKHPLLYFDVAFDPRDLDNLRDNRATHFLALPQEDRELPVSTHCKLTEIVIDCPHVGSLVVERPEGLRCIDVFYAIYCKYQKKPRPHEMPADTRKYVPAFEQRCKDCPGLPEYNRTRVGFLRVDLLKGKRIFDGLKRSKGRWELFIHV</sequence>
<comment type="caution">
    <text evidence="3">The sequence shown here is derived from an EMBL/GenBank/DDBJ whole genome shotgun (WGS) entry which is preliminary data.</text>
</comment>
<evidence type="ECO:0000313" key="4">
    <source>
        <dbReference type="Proteomes" id="UP001362999"/>
    </source>
</evidence>
<dbReference type="EMBL" id="JAWWNJ010000077">
    <property type="protein sequence ID" value="KAK7005613.1"/>
    <property type="molecule type" value="Genomic_DNA"/>
</dbReference>
<feature type="compositionally biased region" description="Polar residues" evidence="1">
    <location>
        <begin position="94"/>
        <end position="109"/>
    </location>
</feature>
<dbReference type="InterPro" id="IPR046522">
    <property type="entry name" value="DUF6699"/>
</dbReference>
<protein>
    <submittedName>
        <fullName evidence="3">Metallo-beta-lactamase protein</fullName>
    </submittedName>
</protein>
<feature type="compositionally biased region" description="Basic and acidic residues" evidence="1">
    <location>
        <begin position="65"/>
        <end position="78"/>
    </location>
</feature>
<reference evidence="3 4" key="1">
    <citation type="journal article" date="2024" name="J Genomics">
        <title>Draft genome sequencing and assembly of Favolaschia claudopus CIRM-BRFM 2984 isolated from oak limbs.</title>
        <authorList>
            <person name="Navarro D."/>
            <person name="Drula E."/>
            <person name="Chaduli D."/>
            <person name="Cazenave R."/>
            <person name="Ahrendt S."/>
            <person name="Wang J."/>
            <person name="Lipzen A."/>
            <person name="Daum C."/>
            <person name="Barry K."/>
            <person name="Grigoriev I.V."/>
            <person name="Favel A."/>
            <person name="Rosso M.N."/>
            <person name="Martin F."/>
        </authorList>
    </citation>
    <scope>NUCLEOTIDE SEQUENCE [LARGE SCALE GENOMIC DNA]</scope>
    <source>
        <strain evidence="3 4">CIRM-BRFM 2984</strain>
    </source>
</reference>
<evidence type="ECO:0000256" key="1">
    <source>
        <dbReference type="SAM" id="MobiDB-lite"/>
    </source>
</evidence>
<feature type="domain" description="DUF6699" evidence="2">
    <location>
        <begin position="199"/>
        <end position="332"/>
    </location>
</feature>
<dbReference type="AlphaFoldDB" id="A0AAW0AAJ9"/>
<proteinExistence type="predicted"/>
<gene>
    <name evidence="3" type="ORF">R3P38DRAFT_2556077</name>
</gene>
<evidence type="ECO:0000313" key="3">
    <source>
        <dbReference type="EMBL" id="KAK7005613.1"/>
    </source>
</evidence>